<keyword evidence="3" id="KW-1185">Reference proteome</keyword>
<feature type="region of interest" description="Disordered" evidence="1">
    <location>
        <begin position="153"/>
        <end position="182"/>
    </location>
</feature>
<feature type="compositionally biased region" description="Low complexity" evidence="1">
    <location>
        <begin position="165"/>
        <end position="174"/>
    </location>
</feature>
<evidence type="ECO:0000313" key="3">
    <source>
        <dbReference type="Proteomes" id="UP001596368"/>
    </source>
</evidence>
<name>A0ABD5XS63_9EURY</name>
<dbReference type="EMBL" id="JBHSZG010000008">
    <property type="protein sequence ID" value="MFC7137939.1"/>
    <property type="molecule type" value="Genomic_DNA"/>
</dbReference>
<accession>A0ABD5XS63</accession>
<proteinExistence type="predicted"/>
<dbReference type="AlphaFoldDB" id="A0ABD5XS63"/>
<feature type="compositionally biased region" description="Basic and acidic residues" evidence="1">
    <location>
        <begin position="49"/>
        <end position="58"/>
    </location>
</feature>
<gene>
    <name evidence="2" type="ORF">ACFQRB_18805</name>
</gene>
<feature type="compositionally biased region" description="Basic and acidic residues" evidence="1">
    <location>
        <begin position="69"/>
        <end position="89"/>
    </location>
</feature>
<evidence type="ECO:0000313" key="2">
    <source>
        <dbReference type="EMBL" id="MFC7137939.1"/>
    </source>
</evidence>
<dbReference type="Proteomes" id="UP001596368">
    <property type="component" value="Unassembled WGS sequence"/>
</dbReference>
<sequence>MTEADDGAVGEVIEYCRTQAGLLAGRVETMAAEAEDLVEEIDAGVADLRESLADREAAPESDADGDTEPDVRDLAEAESSLRERQATVEATETRMRLFQNLASDYLDLAGDLLADHEAGDTDLDDAVRRVVAFEAERDAPAYFDERETYLDLARRGDPADDADGGVDPAAAADAASDDAAEE</sequence>
<feature type="region of interest" description="Disordered" evidence="1">
    <location>
        <begin position="49"/>
        <end position="89"/>
    </location>
</feature>
<feature type="compositionally biased region" description="Acidic residues" evidence="1">
    <location>
        <begin position="59"/>
        <end position="68"/>
    </location>
</feature>
<organism evidence="2 3">
    <name type="scientific">Halobaculum litoreum</name>
    <dbReference type="NCBI Taxonomy" id="3031998"/>
    <lineage>
        <taxon>Archaea</taxon>
        <taxon>Methanobacteriati</taxon>
        <taxon>Methanobacteriota</taxon>
        <taxon>Stenosarchaea group</taxon>
        <taxon>Halobacteria</taxon>
        <taxon>Halobacteriales</taxon>
        <taxon>Haloferacaceae</taxon>
        <taxon>Halobaculum</taxon>
    </lineage>
</organism>
<evidence type="ECO:0000256" key="1">
    <source>
        <dbReference type="SAM" id="MobiDB-lite"/>
    </source>
</evidence>
<reference evidence="2 3" key="1">
    <citation type="journal article" date="2019" name="Int. J. Syst. Evol. Microbiol.">
        <title>The Global Catalogue of Microorganisms (GCM) 10K type strain sequencing project: providing services to taxonomists for standard genome sequencing and annotation.</title>
        <authorList>
            <consortium name="The Broad Institute Genomics Platform"/>
            <consortium name="The Broad Institute Genome Sequencing Center for Infectious Disease"/>
            <person name="Wu L."/>
            <person name="Ma J."/>
        </authorList>
    </citation>
    <scope>NUCLEOTIDE SEQUENCE [LARGE SCALE GENOMIC DNA]</scope>
    <source>
        <strain evidence="2 3">DT92</strain>
    </source>
</reference>
<comment type="caution">
    <text evidence="2">The sequence shown here is derived from an EMBL/GenBank/DDBJ whole genome shotgun (WGS) entry which is preliminary data.</text>
</comment>
<protein>
    <submittedName>
        <fullName evidence="2">Uncharacterized protein</fullName>
    </submittedName>
</protein>